<dbReference type="AlphaFoldDB" id="A0A2T7B346"/>
<sequence>MIDLSLIWFGIIIFSTLMYIVMDGFDLGIGIIFPFNRHPQERDVMVNTVAPVWDGNETWLVMGGASLYGAFPLAYSVVTDALAVPLTAMLMGLIFRGVAFEFRFKATLAHRPFWDRAFVGGSILATFSQGVVVGSLLNGLEVTGREYSGPALAWLTPFSLFCGLGLVIAYALLGCTWLIMKTTEDLHRKMSALAKPLLLALLVAIGVISLWTPLTHANIAHRWFTLPNLFWFLPVPLLVLASAWGIFRAIRRGAHYAPFLLTLLLLFLGFSGLGISIWPWIVPPSLTLYDAASPAYSQAFMLVGSLLIIPFILGYTFWSYYVFRGKVQPGDGYH</sequence>
<feature type="transmembrane region" description="Helical" evidence="7">
    <location>
        <begin position="118"/>
        <end position="138"/>
    </location>
</feature>
<feature type="transmembrane region" description="Helical" evidence="7">
    <location>
        <begin position="81"/>
        <end position="98"/>
    </location>
</feature>
<feature type="transmembrane region" description="Helical" evidence="7">
    <location>
        <begin position="192"/>
        <end position="214"/>
    </location>
</feature>
<dbReference type="GO" id="GO:0005886">
    <property type="term" value="C:plasma membrane"/>
    <property type="evidence" value="ECO:0007669"/>
    <property type="project" value="UniProtKB-SubCell"/>
</dbReference>
<dbReference type="RefSeq" id="WP_075198965.1">
    <property type="nucleotide sequence ID" value="NZ_CP187985.1"/>
</dbReference>
<feature type="transmembrane region" description="Helical" evidence="7">
    <location>
        <begin position="259"/>
        <end position="281"/>
    </location>
</feature>
<keyword evidence="3" id="KW-1003">Cell membrane</keyword>
<dbReference type="GO" id="GO:0016682">
    <property type="term" value="F:oxidoreductase activity, acting on diphenols and related substances as donors, oxygen as acceptor"/>
    <property type="evidence" value="ECO:0007669"/>
    <property type="project" value="TreeGrafter"/>
</dbReference>
<evidence type="ECO:0000256" key="7">
    <source>
        <dbReference type="SAM" id="Phobius"/>
    </source>
</evidence>
<reference evidence="8" key="1">
    <citation type="submission" date="2016-12" db="EMBL/GenBank/DDBJ databases">
        <title>Analysis of the Molecular Diversity Among Cronobacter Species Isolated from Filth Flies Using a Pan Genomic DNA Microarray.</title>
        <authorList>
            <person name="Pava-Ripoll M."/>
            <person name="Tall B."/>
            <person name="Farber J."/>
            <person name="Fanning S."/>
            <person name="Lehner A."/>
            <person name="Stephan R."/>
            <person name="Pagotto F."/>
            <person name="Iverson C."/>
            <person name="Ziobro G."/>
            <person name="Miller A."/>
            <person name="Pearson R."/>
            <person name="Yan Q."/>
            <person name="Kim M."/>
            <person name="Jeong S."/>
            <person name="Park J."/>
            <person name="Jun S."/>
            <person name="Choi H."/>
            <person name="Chung T."/>
            <person name="Yoo Y."/>
            <person name="Park E."/>
            <person name="Hwang S."/>
            <person name="Lee B."/>
            <person name="Sathyamoorthy V."/>
            <person name="Carter L."/>
            <person name="Mammel M."/>
            <person name="Jackson S."/>
            <person name="Kothary M."/>
            <person name="Patel I."/>
            <person name="Grim C."/>
            <person name="Gopinath G."/>
            <person name="Gangiredla J."/>
            <person name="Chase H."/>
        </authorList>
    </citation>
    <scope>NUCLEOTIDE SEQUENCE [LARGE SCALE GENOMIC DNA]</scope>
    <source>
        <strain evidence="8">MOD1-Sh41s</strain>
    </source>
</reference>
<evidence type="ECO:0000256" key="5">
    <source>
        <dbReference type="ARBA" id="ARBA00022989"/>
    </source>
</evidence>
<dbReference type="GO" id="GO:0009055">
    <property type="term" value="F:electron transfer activity"/>
    <property type="evidence" value="ECO:0007669"/>
    <property type="project" value="TreeGrafter"/>
</dbReference>
<name>A0A2T7B346_9ENTR</name>
<comment type="subcellular location">
    <subcellularLocation>
        <location evidence="1">Cell membrane</location>
        <topology evidence="1">Multi-pass membrane protein</topology>
    </subcellularLocation>
</comment>
<protein>
    <submittedName>
        <fullName evidence="8">Cytochrome d ubiquinol oxidase subunit II</fullName>
    </submittedName>
</protein>
<evidence type="ECO:0000313" key="8">
    <source>
        <dbReference type="EMBL" id="PUX20326.1"/>
    </source>
</evidence>
<dbReference type="GO" id="GO:0019646">
    <property type="term" value="P:aerobic electron transport chain"/>
    <property type="evidence" value="ECO:0007669"/>
    <property type="project" value="TreeGrafter"/>
</dbReference>
<keyword evidence="5 7" id="KW-1133">Transmembrane helix</keyword>
<feature type="transmembrane region" description="Helical" evidence="7">
    <location>
        <begin position="301"/>
        <end position="323"/>
    </location>
</feature>
<evidence type="ECO:0000256" key="3">
    <source>
        <dbReference type="ARBA" id="ARBA00022475"/>
    </source>
</evidence>
<dbReference type="Pfam" id="PF02322">
    <property type="entry name" value="Cyt_bd_oxida_II"/>
    <property type="match status" value="1"/>
</dbReference>
<feature type="transmembrane region" description="Helical" evidence="7">
    <location>
        <begin position="158"/>
        <end position="180"/>
    </location>
</feature>
<dbReference type="PANTHER" id="PTHR43141:SF4">
    <property type="entry name" value="CYTOCHROME BD2 SUBUNIT II"/>
    <property type="match status" value="1"/>
</dbReference>
<feature type="transmembrane region" description="Helical" evidence="7">
    <location>
        <begin position="229"/>
        <end position="247"/>
    </location>
</feature>
<keyword evidence="4 7" id="KW-0812">Transmembrane</keyword>
<accession>A0A2T7B346</accession>
<evidence type="ECO:0000256" key="6">
    <source>
        <dbReference type="ARBA" id="ARBA00023136"/>
    </source>
</evidence>
<dbReference type="OrthoDB" id="9776710at2"/>
<keyword evidence="6 7" id="KW-0472">Membrane</keyword>
<dbReference type="GO" id="GO:0070069">
    <property type="term" value="C:cytochrome complex"/>
    <property type="evidence" value="ECO:0007669"/>
    <property type="project" value="TreeGrafter"/>
</dbReference>
<dbReference type="InterPro" id="IPR003317">
    <property type="entry name" value="Cyt-d_oxidase_su2"/>
</dbReference>
<evidence type="ECO:0000256" key="2">
    <source>
        <dbReference type="ARBA" id="ARBA00007543"/>
    </source>
</evidence>
<dbReference type="NCBIfam" id="TIGR00203">
    <property type="entry name" value="cydB"/>
    <property type="match status" value="1"/>
</dbReference>
<dbReference type="EMBL" id="MSAG01000024">
    <property type="protein sequence ID" value="PUX20326.1"/>
    <property type="molecule type" value="Genomic_DNA"/>
</dbReference>
<evidence type="ECO:0000256" key="4">
    <source>
        <dbReference type="ARBA" id="ARBA00022692"/>
    </source>
</evidence>
<organism evidence="8">
    <name type="scientific">Cronobacter turicensis</name>
    <dbReference type="NCBI Taxonomy" id="413502"/>
    <lineage>
        <taxon>Bacteria</taxon>
        <taxon>Pseudomonadati</taxon>
        <taxon>Pseudomonadota</taxon>
        <taxon>Gammaproteobacteria</taxon>
        <taxon>Enterobacterales</taxon>
        <taxon>Enterobacteriaceae</taxon>
        <taxon>Cronobacter</taxon>
    </lineage>
</organism>
<gene>
    <name evidence="8" type="primary">cydB</name>
    <name evidence="8" type="ORF">BS411_14900</name>
</gene>
<comment type="caution">
    <text evidence="8">The sequence shown here is derived from an EMBL/GenBank/DDBJ whole genome shotgun (WGS) entry which is preliminary data.</text>
</comment>
<evidence type="ECO:0000256" key="1">
    <source>
        <dbReference type="ARBA" id="ARBA00004651"/>
    </source>
</evidence>
<proteinExistence type="inferred from homology"/>
<feature type="transmembrane region" description="Helical" evidence="7">
    <location>
        <begin position="6"/>
        <end position="35"/>
    </location>
</feature>
<comment type="similarity">
    <text evidence="2">Belongs to the cytochrome ubiquinol oxidase subunit 2 family.</text>
</comment>
<dbReference type="PANTHER" id="PTHR43141">
    <property type="entry name" value="CYTOCHROME BD2 SUBUNIT II"/>
    <property type="match status" value="1"/>
</dbReference>